<comment type="caution">
    <text evidence="1">The sequence shown here is derived from an EMBL/GenBank/DDBJ whole genome shotgun (WGS) entry which is preliminary data.</text>
</comment>
<dbReference type="Proteomes" id="UP000249046">
    <property type="component" value="Unassembled WGS sequence"/>
</dbReference>
<evidence type="ECO:0000313" key="2">
    <source>
        <dbReference type="Proteomes" id="UP000249046"/>
    </source>
</evidence>
<reference evidence="1 2" key="1">
    <citation type="submission" date="2017-08" db="EMBL/GenBank/DDBJ databases">
        <title>Infants hospitalized years apart are colonized by the same room-sourced microbial strains.</title>
        <authorList>
            <person name="Brooks B."/>
            <person name="Olm M.R."/>
            <person name="Firek B.A."/>
            <person name="Baker R."/>
            <person name="Thomas B.C."/>
            <person name="Morowitz M.J."/>
            <person name="Banfield J.F."/>
        </authorList>
    </citation>
    <scope>NUCLEOTIDE SEQUENCE [LARGE SCALE GENOMIC DNA]</scope>
    <source>
        <strain evidence="1">S2_005_003_R2_42</strain>
    </source>
</reference>
<evidence type="ECO:0000313" key="1">
    <source>
        <dbReference type="EMBL" id="PZQ18616.1"/>
    </source>
</evidence>
<proteinExistence type="predicted"/>
<dbReference type="AlphaFoldDB" id="A0A2W5KNI1"/>
<accession>A0A2W5KNI1</accession>
<protein>
    <submittedName>
        <fullName evidence="1">Uncharacterized protein</fullName>
    </submittedName>
</protein>
<gene>
    <name evidence="1" type="ORF">DI564_04805</name>
</gene>
<dbReference type="EMBL" id="QFPO01000003">
    <property type="protein sequence ID" value="PZQ18616.1"/>
    <property type="molecule type" value="Genomic_DNA"/>
</dbReference>
<name>A0A2W5KNI1_9GAMM</name>
<organism evidence="1 2">
    <name type="scientific">Rhodanobacter denitrificans</name>
    <dbReference type="NCBI Taxonomy" id="666685"/>
    <lineage>
        <taxon>Bacteria</taxon>
        <taxon>Pseudomonadati</taxon>
        <taxon>Pseudomonadota</taxon>
        <taxon>Gammaproteobacteria</taxon>
        <taxon>Lysobacterales</taxon>
        <taxon>Rhodanobacteraceae</taxon>
        <taxon>Rhodanobacter</taxon>
    </lineage>
</organism>
<sequence>MLALSLSLLGGQATASVDATAGGSERIGATEMAHYGLLGHHSRCADAPSAPQAAEDDAEPFKRRRIEIAATPWQMPAGADSAPPQALTVAFPIAARDPQPIDAAIGANNDQARFLRACRGRAPPVV</sequence>